<accession>A0A0B3S230</accession>
<evidence type="ECO:0000256" key="5">
    <source>
        <dbReference type="ARBA" id="ARBA00022741"/>
    </source>
</evidence>
<evidence type="ECO:0000256" key="9">
    <source>
        <dbReference type="ARBA" id="ARBA00032554"/>
    </source>
</evidence>
<dbReference type="InterPro" id="IPR006204">
    <property type="entry name" value="GHMP_kinase_N_dom"/>
</dbReference>
<evidence type="ECO:0000256" key="6">
    <source>
        <dbReference type="ARBA" id="ARBA00022777"/>
    </source>
</evidence>
<keyword evidence="5 10" id="KW-0547">Nucleotide-binding</keyword>
<keyword evidence="7 10" id="KW-0067">ATP-binding</keyword>
<feature type="domain" description="GHMP kinase C-terminal" evidence="12">
    <location>
        <begin position="203"/>
        <end position="261"/>
    </location>
</feature>
<gene>
    <name evidence="10 13" type="primary">ispE</name>
    <name evidence="13" type="ORF">OA50_02492</name>
</gene>
<dbReference type="InterPro" id="IPR020568">
    <property type="entry name" value="Ribosomal_Su5_D2-typ_SF"/>
</dbReference>
<dbReference type="InterPro" id="IPR013750">
    <property type="entry name" value="GHMP_kinase_C_dom"/>
</dbReference>
<dbReference type="GO" id="GO:0005524">
    <property type="term" value="F:ATP binding"/>
    <property type="evidence" value="ECO:0007669"/>
    <property type="project" value="UniProtKB-UniRule"/>
</dbReference>
<comment type="pathway">
    <text evidence="10">Isoprenoid biosynthesis; isopentenyl diphosphate biosynthesis via DXP pathway; isopentenyl diphosphate from 1-deoxy-D-xylulose 5-phosphate: step 3/6.</text>
</comment>
<dbReference type="NCBIfam" id="NF011202">
    <property type="entry name" value="PRK14608.1"/>
    <property type="match status" value="1"/>
</dbReference>
<evidence type="ECO:0000256" key="8">
    <source>
        <dbReference type="ARBA" id="ARBA00023229"/>
    </source>
</evidence>
<dbReference type="InterPro" id="IPR036554">
    <property type="entry name" value="GHMP_kinase_C_sf"/>
</dbReference>
<comment type="catalytic activity">
    <reaction evidence="10">
        <text>4-CDP-2-C-methyl-D-erythritol + ATP = 4-CDP-2-C-methyl-D-erythritol 2-phosphate + ADP + H(+)</text>
        <dbReference type="Rhea" id="RHEA:18437"/>
        <dbReference type="ChEBI" id="CHEBI:15378"/>
        <dbReference type="ChEBI" id="CHEBI:30616"/>
        <dbReference type="ChEBI" id="CHEBI:57823"/>
        <dbReference type="ChEBI" id="CHEBI:57919"/>
        <dbReference type="ChEBI" id="CHEBI:456216"/>
        <dbReference type="EC" id="2.7.1.148"/>
    </reaction>
</comment>
<keyword evidence="4 10" id="KW-0808">Transferase</keyword>
<comment type="similarity">
    <text evidence="1 10">Belongs to the GHMP kinase family. IspE subfamily.</text>
</comment>
<keyword evidence="8 10" id="KW-0414">Isoprene biosynthesis</keyword>
<evidence type="ECO:0000313" key="14">
    <source>
        <dbReference type="Proteomes" id="UP000030960"/>
    </source>
</evidence>
<dbReference type="EC" id="2.7.1.148" evidence="2 10"/>
<reference evidence="13 14" key="1">
    <citation type="submission" date="2014-10" db="EMBL/GenBank/DDBJ databases">
        <title>Genome sequence of Ponticoccus sp. strain UMTAT08 isolated from clonal culture of toxic dinoflagellate Alexandrium tamiyavanichii.</title>
        <authorList>
            <person name="Gan H.Y."/>
            <person name="Muhd D.-D."/>
            <person name="Mohd Noor M.E."/>
            <person name="Yeong Y.S."/>
            <person name="Usup G."/>
        </authorList>
    </citation>
    <scope>NUCLEOTIDE SEQUENCE [LARGE SCALE GENOMIC DNA]</scope>
    <source>
        <strain evidence="13 14">UMTAT08</strain>
    </source>
</reference>
<evidence type="ECO:0000256" key="7">
    <source>
        <dbReference type="ARBA" id="ARBA00022840"/>
    </source>
</evidence>
<dbReference type="EMBL" id="JSUQ01000009">
    <property type="protein sequence ID" value="KHQ52948.1"/>
    <property type="molecule type" value="Genomic_DNA"/>
</dbReference>
<dbReference type="Pfam" id="PF00288">
    <property type="entry name" value="GHMP_kinases_N"/>
    <property type="match status" value="1"/>
</dbReference>
<dbReference type="OrthoDB" id="9809438at2"/>
<evidence type="ECO:0000256" key="1">
    <source>
        <dbReference type="ARBA" id="ARBA00009684"/>
    </source>
</evidence>
<dbReference type="SUPFAM" id="SSF55060">
    <property type="entry name" value="GHMP Kinase, C-terminal domain"/>
    <property type="match status" value="1"/>
</dbReference>
<dbReference type="Gene3D" id="3.30.70.890">
    <property type="entry name" value="GHMP kinase, C-terminal domain"/>
    <property type="match status" value="1"/>
</dbReference>
<evidence type="ECO:0000313" key="13">
    <source>
        <dbReference type="EMBL" id="KHQ52948.1"/>
    </source>
</evidence>
<comment type="caution">
    <text evidence="13">The sequence shown here is derived from an EMBL/GenBank/DDBJ whole genome shotgun (WGS) entry which is preliminary data.</text>
</comment>
<evidence type="ECO:0000256" key="10">
    <source>
        <dbReference type="HAMAP-Rule" id="MF_00061"/>
    </source>
</evidence>
<dbReference type="PANTHER" id="PTHR43527:SF2">
    <property type="entry name" value="4-DIPHOSPHOCYTIDYL-2-C-METHYL-D-ERYTHRITOL KINASE, CHLOROPLASTIC"/>
    <property type="match status" value="1"/>
</dbReference>
<dbReference type="InterPro" id="IPR014721">
    <property type="entry name" value="Ribsml_uS5_D2-typ_fold_subgr"/>
</dbReference>
<evidence type="ECO:0000256" key="4">
    <source>
        <dbReference type="ARBA" id="ARBA00022679"/>
    </source>
</evidence>
<dbReference type="AlphaFoldDB" id="A0A0B3S230"/>
<proteinExistence type="inferred from homology"/>
<protein>
    <recommendedName>
        <fullName evidence="3 10">4-diphosphocytidyl-2-C-methyl-D-erythritol kinase</fullName>
        <shortName evidence="10">CMK</shortName>
        <ecNumber evidence="2 10">2.7.1.148</ecNumber>
    </recommendedName>
    <alternativeName>
        <fullName evidence="9 10">4-(cytidine-5'-diphospho)-2-C-methyl-D-erythritol kinase</fullName>
    </alternativeName>
</protein>
<evidence type="ECO:0000256" key="3">
    <source>
        <dbReference type="ARBA" id="ARBA00017473"/>
    </source>
</evidence>
<dbReference type="RefSeq" id="WP_043141666.1">
    <property type="nucleotide sequence ID" value="NZ_JSUQ01000009.1"/>
</dbReference>
<name>A0A0B3S230_9RHOB</name>
<evidence type="ECO:0000259" key="11">
    <source>
        <dbReference type="Pfam" id="PF00288"/>
    </source>
</evidence>
<dbReference type="Gene3D" id="3.30.230.10">
    <property type="match status" value="1"/>
</dbReference>
<dbReference type="UniPathway" id="UPA00056">
    <property type="reaction ID" value="UER00094"/>
</dbReference>
<dbReference type="PANTHER" id="PTHR43527">
    <property type="entry name" value="4-DIPHOSPHOCYTIDYL-2-C-METHYL-D-ERYTHRITOL KINASE, CHLOROPLASTIC"/>
    <property type="match status" value="1"/>
</dbReference>
<feature type="active site" evidence="10">
    <location>
        <position position="129"/>
    </location>
</feature>
<sequence>MTAQAIEVFAPAKINLTLHVTGQRADGYHLLDSLVMFADVGDRVTVARASEMSLRVTGPMAAGVPDDARNLCWKAAEAFGEPVAITLDKHLPAAAGIGGGSSDAAAVLRGMEQLFGRPSGVHLPDLGADVPVCMLAHAARMQGIGEEVRPLDMAPFHAVLVNPGVEVSTPAVFRVLGRRDNAPMTSMAETDVPLMALDWIARQRNDLQPPAIMVKPVIAEVLDALAALEGARLARMSGSGATCFALFDTRAAADGAATTLSSARPDWWVRPATLR</sequence>
<keyword evidence="6 10" id="KW-0418">Kinase</keyword>
<dbReference type="PIRSF" id="PIRSF010376">
    <property type="entry name" value="IspE"/>
    <property type="match status" value="1"/>
</dbReference>
<dbReference type="PATRIC" id="fig|1515334.3.peg.2509"/>
<feature type="active site" evidence="10">
    <location>
        <position position="13"/>
    </location>
</feature>
<dbReference type="GO" id="GO:0016114">
    <property type="term" value="P:terpenoid biosynthetic process"/>
    <property type="evidence" value="ECO:0007669"/>
    <property type="project" value="UniProtKB-UniRule"/>
</dbReference>
<feature type="binding site" evidence="10">
    <location>
        <begin position="92"/>
        <end position="102"/>
    </location>
    <ligand>
        <name>ATP</name>
        <dbReference type="ChEBI" id="CHEBI:30616"/>
    </ligand>
</feature>
<comment type="function">
    <text evidence="10">Catalyzes the phosphorylation of the position 2 hydroxy group of 4-diphosphocytidyl-2C-methyl-D-erythritol.</text>
</comment>
<organism evidence="13 14">
    <name type="scientific">Mameliella alba</name>
    <dbReference type="NCBI Taxonomy" id="561184"/>
    <lineage>
        <taxon>Bacteria</taxon>
        <taxon>Pseudomonadati</taxon>
        <taxon>Pseudomonadota</taxon>
        <taxon>Alphaproteobacteria</taxon>
        <taxon>Rhodobacterales</taxon>
        <taxon>Roseobacteraceae</taxon>
        <taxon>Mameliella</taxon>
    </lineage>
</organism>
<feature type="domain" description="GHMP kinase N-terminal" evidence="11">
    <location>
        <begin position="70"/>
        <end position="118"/>
    </location>
</feature>
<dbReference type="GO" id="GO:0019288">
    <property type="term" value="P:isopentenyl diphosphate biosynthetic process, methylerythritol 4-phosphate pathway"/>
    <property type="evidence" value="ECO:0007669"/>
    <property type="project" value="UniProtKB-UniRule"/>
</dbReference>
<keyword evidence="14" id="KW-1185">Reference proteome</keyword>
<dbReference type="Proteomes" id="UP000030960">
    <property type="component" value="Unassembled WGS sequence"/>
</dbReference>
<dbReference type="GO" id="GO:0050515">
    <property type="term" value="F:4-(cytidine 5'-diphospho)-2-C-methyl-D-erythritol kinase activity"/>
    <property type="evidence" value="ECO:0007669"/>
    <property type="project" value="UniProtKB-UniRule"/>
</dbReference>
<evidence type="ECO:0000256" key="2">
    <source>
        <dbReference type="ARBA" id="ARBA00012052"/>
    </source>
</evidence>
<dbReference type="STRING" id="561184.SAMN05216376_110112"/>
<dbReference type="HAMAP" id="MF_00061">
    <property type="entry name" value="IspE"/>
    <property type="match status" value="1"/>
</dbReference>
<dbReference type="InterPro" id="IPR004424">
    <property type="entry name" value="IspE"/>
</dbReference>
<dbReference type="Pfam" id="PF08544">
    <property type="entry name" value="GHMP_kinases_C"/>
    <property type="match status" value="1"/>
</dbReference>
<evidence type="ECO:0000259" key="12">
    <source>
        <dbReference type="Pfam" id="PF08544"/>
    </source>
</evidence>
<dbReference type="NCBIfam" id="TIGR00154">
    <property type="entry name" value="ispE"/>
    <property type="match status" value="1"/>
</dbReference>
<dbReference type="SUPFAM" id="SSF54211">
    <property type="entry name" value="Ribosomal protein S5 domain 2-like"/>
    <property type="match status" value="1"/>
</dbReference>